<dbReference type="InterPro" id="IPR016181">
    <property type="entry name" value="Acyl_CoA_acyltransferase"/>
</dbReference>
<dbReference type="Proteomes" id="UP001320972">
    <property type="component" value="Unassembled WGS sequence"/>
</dbReference>
<name>A0ABT2QLH0_9EURY</name>
<sequence>MPADYEEIREVHVASIHGVEDSPYNDEELEVWASGVSATTYSLDDPETVVLVAESDGDIVGFVEASITEAELDKLYVDSAYQHQGIATSLSEELDQYLRSQGVDSVFVEAAANAIPFYERVGYERVGTHTKPISSDGTSVEMKVIDMEKKIRLRGTSTE</sequence>
<dbReference type="Pfam" id="PF13673">
    <property type="entry name" value="Acetyltransf_10"/>
    <property type="match status" value="1"/>
</dbReference>
<dbReference type="Gene3D" id="3.40.630.30">
    <property type="match status" value="1"/>
</dbReference>
<dbReference type="InterPro" id="IPR052564">
    <property type="entry name" value="N-acetyltrans/Recomb-assoc"/>
</dbReference>
<reference evidence="2 3" key="1">
    <citation type="submission" date="2022-09" db="EMBL/GenBank/DDBJ databases">
        <title>Enrichment on poylsaccharides allowed isolation of novel metabolic and taxonomic groups of Haloarchaea.</title>
        <authorList>
            <person name="Sorokin D.Y."/>
            <person name="Elcheninov A.G."/>
            <person name="Khizhniak T.V."/>
            <person name="Kolganova T.V."/>
            <person name="Kublanov I.V."/>
        </authorList>
    </citation>
    <scope>NUCLEOTIDE SEQUENCE [LARGE SCALE GENOMIC DNA]</scope>
    <source>
        <strain evidence="2 3">AArc-m2/3/4</strain>
    </source>
</reference>
<dbReference type="SUPFAM" id="SSF55729">
    <property type="entry name" value="Acyl-CoA N-acyltransferases (Nat)"/>
    <property type="match status" value="1"/>
</dbReference>
<protein>
    <submittedName>
        <fullName evidence="2">GNAT family N-acetyltransferase</fullName>
    </submittedName>
</protein>
<organism evidence="2 3">
    <name type="scientific">Natronoglomus mannanivorans</name>
    <dbReference type="NCBI Taxonomy" id="2979990"/>
    <lineage>
        <taxon>Archaea</taxon>
        <taxon>Methanobacteriati</taxon>
        <taxon>Methanobacteriota</taxon>
        <taxon>Stenosarchaea group</taxon>
        <taxon>Halobacteria</taxon>
        <taxon>Halobacteriales</taxon>
        <taxon>Natrialbaceae</taxon>
        <taxon>Natronoglomus</taxon>
    </lineage>
</organism>
<comment type="caution">
    <text evidence="2">The sequence shown here is derived from an EMBL/GenBank/DDBJ whole genome shotgun (WGS) entry which is preliminary data.</text>
</comment>
<accession>A0ABT2QLH0</accession>
<dbReference type="PANTHER" id="PTHR43451">
    <property type="entry name" value="ACETYLTRANSFERASE (GNAT) FAMILY PROTEIN"/>
    <property type="match status" value="1"/>
</dbReference>
<dbReference type="CDD" id="cd04301">
    <property type="entry name" value="NAT_SF"/>
    <property type="match status" value="1"/>
</dbReference>
<gene>
    <name evidence="2" type="ORF">OB955_23910</name>
</gene>
<dbReference type="PANTHER" id="PTHR43451:SF1">
    <property type="entry name" value="ACETYLTRANSFERASE"/>
    <property type="match status" value="1"/>
</dbReference>
<evidence type="ECO:0000313" key="3">
    <source>
        <dbReference type="Proteomes" id="UP001320972"/>
    </source>
</evidence>
<keyword evidence="3" id="KW-1185">Reference proteome</keyword>
<dbReference type="RefSeq" id="WP_338009367.1">
    <property type="nucleotide sequence ID" value="NZ_JAOPKB010000023.1"/>
</dbReference>
<proteinExistence type="predicted"/>
<dbReference type="EMBL" id="JAOPKB010000023">
    <property type="protein sequence ID" value="MCU4975732.1"/>
    <property type="molecule type" value="Genomic_DNA"/>
</dbReference>
<evidence type="ECO:0000259" key="1">
    <source>
        <dbReference type="PROSITE" id="PS51186"/>
    </source>
</evidence>
<dbReference type="PROSITE" id="PS51186">
    <property type="entry name" value="GNAT"/>
    <property type="match status" value="1"/>
</dbReference>
<evidence type="ECO:0000313" key="2">
    <source>
        <dbReference type="EMBL" id="MCU4975732.1"/>
    </source>
</evidence>
<dbReference type="InterPro" id="IPR000182">
    <property type="entry name" value="GNAT_dom"/>
</dbReference>
<feature type="domain" description="N-acetyltransferase" evidence="1">
    <location>
        <begin position="3"/>
        <end position="152"/>
    </location>
</feature>